<dbReference type="AlphaFoldDB" id="A0AAD9Q9Z3"/>
<dbReference type="Proteomes" id="UP001249851">
    <property type="component" value="Unassembled WGS sequence"/>
</dbReference>
<reference evidence="2" key="1">
    <citation type="journal article" date="2023" name="G3 (Bethesda)">
        <title>Whole genome assembly and annotation of the endangered Caribbean coral Acropora cervicornis.</title>
        <authorList>
            <person name="Selwyn J.D."/>
            <person name="Vollmer S.V."/>
        </authorList>
    </citation>
    <scope>NUCLEOTIDE SEQUENCE</scope>
    <source>
        <strain evidence="2">K2</strain>
    </source>
</reference>
<accession>A0AAD9Q9Z3</accession>
<gene>
    <name evidence="2" type="ORF">P5673_020508</name>
</gene>
<reference evidence="2" key="2">
    <citation type="journal article" date="2023" name="Science">
        <title>Genomic signatures of disease resistance in endangered staghorn corals.</title>
        <authorList>
            <person name="Vollmer S.V."/>
            <person name="Selwyn J.D."/>
            <person name="Despard B.A."/>
            <person name="Roesel C.L."/>
        </authorList>
    </citation>
    <scope>NUCLEOTIDE SEQUENCE</scope>
    <source>
        <strain evidence="2">K2</strain>
    </source>
</reference>
<dbReference type="CDD" id="cd00303">
    <property type="entry name" value="retropepsin_like"/>
    <property type="match status" value="1"/>
</dbReference>
<feature type="non-terminal residue" evidence="2">
    <location>
        <position position="1"/>
    </location>
</feature>
<sequence length="468" mass="51513">QHYQHHSDGITADEELSPTLENLVVLTGLRLIHPDLPSLVKQRYGTELRSRTLASLKPEISQALHSLLEEISSTADSKVLRTTSARFKQFPPRPSYKASPQPWASNKPPKSCPLCKQAGDRTHLSRSLLTSALDDEELECTEYIPSPSLDEDNHTPHASARAVSRRVITKQSPHFKALYKHHPLRLTFDTGAETSMTKSLVTRSIGAPIKHSSQQPLQADGVTPLAVAGETHLILSHAGKRLALDVLVNDDLDVDILAGTPFLITNDITVRPVKCQVPVSVDPDNLLPDQSCLKFQQLMQEYDCVYDPKKNGYNGAADPIQGVAFAADVIKSNRQFILVLRECTATFTASCLIQDERHDTLLDAVTWLIIGVHPLDGPRAIVRVDPAPGFVSMSSNDSLKHLNVTIEDGHVKNKNKNKNPVAKKAVCELEEELICQEPKLPVSEVGLAIATARFNSRLRFSGLSNCEL</sequence>
<organism evidence="2 3">
    <name type="scientific">Acropora cervicornis</name>
    <name type="common">Staghorn coral</name>
    <dbReference type="NCBI Taxonomy" id="6130"/>
    <lineage>
        <taxon>Eukaryota</taxon>
        <taxon>Metazoa</taxon>
        <taxon>Cnidaria</taxon>
        <taxon>Anthozoa</taxon>
        <taxon>Hexacorallia</taxon>
        <taxon>Scleractinia</taxon>
        <taxon>Astrocoeniina</taxon>
        <taxon>Acroporidae</taxon>
        <taxon>Acropora</taxon>
    </lineage>
</organism>
<keyword evidence="3" id="KW-1185">Reference proteome</keyword>
<comment type="caution">
    <text evidence="2">The sequence shown here is derived from an EMBL/GenBank/DDBJ whole genome shotgun (WGS) entry which is preliminary data.</text>
</comment>
<protein>
    <submittedName>
        <fullName evidence="2">Uncharacterized protein</fullName>
    </submittedName>
</protein>
<evidence type="ECO:0000313" key="3">
    <source>
        <dbReference type="Proteomes" id="UP001249851"/>
    </source>
</evidence>
<dbReference type="Gene3D" id="2.40.70.10">
    <property type="entry name" value="Acid Proteases"/>
    <property type="match status" value="1"/>
</dbReference>
<name>A0AAD9Q9Z3_ACRCE</name>
<proteinExistence type="predicted"/>
<feature type="region of interest" description="Disordered" evidence="1">
    <location>
        <begin position="89"/>
        <end position="112"/>
    </location>
</feature>
<evidence type="ECO:0000313" key="2">
    <source>
        <dbReference type="EMBL" id="KAK2557392.1"/>
    </source>
</evidence>
<evidence type="ECO:0000256" key="1">
    <source>
        <dbReference type="SAM" id="MobiDB-lite"/>
    </source>
</evidence>
<dbReference type="EMBL" id="JARQWQ010000050">
    <property type="protein sequence ID" value="KAK2557392.1"/>
    <property type="molecule type" value="Genomic_DNA"/>
</dbReference>
<dbReference type="InterPro" id="IPR021109">
    <property type="entry name" value="Peptidase_aspartic_dom_sf"/>
</dbReference>